<accession>A0ACB5SUM4</accession>
<keyword evidence="2" id="KW-1185">Reference proteome</keyword>
<comment type="caution">
    <text evidence="1">The sequence shown here is derived from an EMBL/GenBank/DDBJ whole genome shotgun (WGS) entry which is preliminary data.</text>
</comment>
<proteinExistence type="predicted"/>
<sequence length="103" mass="11640">MKLVRRIVQTAPHGRVSNVRWNTRDTQSSRTSWKSVPSTNGNVGVKSSWVEVQTLFLLNEQWNDGTSRQSEFSVTNGSKNSSTNDRVSSNTNNIVFIRVEDII</sequence>
<name>A0ACB5SUM4_AMBMO</name>
<dbReference type="Proteomes" id="UP001165064">
    <property type="component" value="Unassembled WGS sequence"/>
</dbReference>
<protein>
    <submittedName>
        <fullName evidence="1">Unnamed protein product</fullName>
    </submittedName>
</protein>
<reference evidence="1" key="1">
    <citation type="submission" date="2023-04" db="EMBL/GenBank/DDBJ databases">
        <title>Ambrosiozyma monospora NBRC 10751.</title>
        <authorList>
            <person name="Ichikawa N."/>
            <person name="Sato H."/>
            <person name="Tonouchi N."/>
        </authorList>
    </citation>
    <scope>NUCLEOTIDE SEQUENCE</scope>
    <source>
        <strain evidence="1">NBRC 10751</strain>
    </source>
</reference>
<evidence type="ECO:0000313" key="2">
    <source>
        <dbReference type="Proteomes" id="UP001165064"/>
    </source>
</evidence>
<evidence type="ECO:0000313" key="1">
    <source>
        <dbReference type="EMBL" id="GME73353.1"/>
    </source>
</evidence>
<dbReference type="EMBL" id="BSXS01000657">
    <property type="protein sequence ID" value="GME73353.1"/>
    <property type="molecule type" value="Genomic_DNA"/>
</dbReference>
<gene>
    <name evidence="1" type="ORF">Amon02_000136400</name>
</gene>
<organism evidence="1 2">
    <name type="scientific">Ambrosiozyma monospora</name>
    <name type="common">Yeast</name>
    <name type="synonym">Endomycopsis monosporus</name>
    <dbReference type="NCBI Taxonomy" id="43982"/>
    <lineage>
        <taxon>Eukaryota</taxon>
        <taxon>Fungi</taxon>
        <taxon>Dikarya</taxon>
        <taxon>Ascomycota</taxon>
        <taxon>Saccharomycotina</taxon>
        <taxon>Pichiomycetes</taxon>
        <taxon>Pichiales</taxon>
        <taxon>Pichiaceae</taxon>
        <taxon>Ambrosiozyma</taxon>
    </lineage>
</organism>